<dbReference type="RefSeq" id="WP_013166034.1">
    <property type="nucleotide sequence ID" value="NC_014217.1"/>
</dbReference>
<reference evidence="2 3" key="1">
    <citation type="journal article" date="2012" name="Stand. Genomic Sci.">
        <title>Complete genome sequence of the facultatively chemolithoautotrophic and methylotrophic alpha Proteobacterium Starkeya novella type strain (ATCC 8093(T)).</title>
        <authorList>
            <person name="Kappler U."/>
            <person name="Davenport K."/>
            <person name="Beatson S."/>
            <person name="Lucas S."/>
            <person name="Lapidus A."/>
            <person name="Copeland A."/>
            <person name="Berry K.W."/>
            <person name="Glavina Del Rio T."/>
            <person name="Hammon N."/>
            <person name="Dalin E."/>
            <person name="Tice H."/>
            <person name="Pitluck S."/>
            <person name="Richardson P."/>
            <person name="Bruce D."/>
            <person name="Goodwin L.A."/>
            <person name="Han C."/>
            <person name="Tapia R."/>
            <person name="Detter J.C."/>
            <person name="Chang Y.J."/>
            <person name="Jeffries C.D."/>
            <person name="Land M."/>
            <person name="Hauser L."/>
            <person name="Kyrpides N.C."/>
            <person name="Goker M."/>
            <person name="Ivanova N."/>
            <person name="Klenk H.P."/>
            <person name="Woyke T."/>
        </authorList>
    </citation>
    <scope>NUCLEOTIDE SEQUENCE [LARGE SCALE GENOMIC DNA]</scope>
    <source>
        <strain evidence="3">ATCC 8093 / DSM 506 / JCM 20403 / CCM 1077 / IAM 12100 / NBRC 12443 / NCIMB 10456</strain>
    </source>
</reference>
<dbReference type="Pfam" id="PF00698">
    <property type="entry name" value="Acyl_transf_1"/>
    <property type="match status" value="1"/>
</dbReference>
<keyword evidence="2" id="KW-0808">Transferase</keyword>
<dbReference type="PANTHER" id="PTHR42681:SF6">
    <property type="entry name" value="BLL0263 PROTEIN"/>
    <property type="match status" value="1"/>
</dbReference>
<proteinExistence type="predicted"/>
<dbReference type="InterPro" id="IPR016036">
    <property type="entry name" value="Malonyl_transacylase_ACP-bd"/>
</dbReference>
<dbReference type="EMBL" id="CP002026">
    <property type="protein sequence ID" value="ADH88529.1"/>
    <property type="molecule type" value="Genomic_DNA"/>
</dbReference>
<evidence type="ECO:0000313" key="2">
    <source>
        <dbReference type="EMBL" id="ADH88529.1"/>
    </source>
</evidence>
<feature type="domain" description="Malonyl-CoA:ACP transacylase (MAT)" evidence="1">
    <location>
        <begin position="7"/>
        <end position="306"/>
    </location>
</feature>
<dbReference type="InterPro" id="IPR001227">
    <property type="entry name" value="Ac_transferase_dom_sf"/>
</dbReference>
<evidence type="ECO:0000259" key="1">
    <source>
        <dbReference type="SMART" id="SM00827"/>
    </source>
</evidence>
<dbReference type="InterPro" id="IPR050858">
    <property type="entry name" value="Mal-CoA-ACP_Trans/PKS_FabD"/>
</dbReference>
<dbReference type="InterPro" id="IPR014043">
    <property type="entry name" value="Acyl_transferase_dom"/>
</dbReference>
<dbReference type="Proteomes" id="UP000006633">
    <property type="component" value="Chromosome"/>
</dbReference>
<dbReference type="PANTHER" id="PTHR42681">
    <property type="entry name" value="MALONYL-COA-ACYL CARRIER PROTEIN TRANSACYLASE, MITOCHONDRIAL"/>
    <property type="match status" value="1"/>
</dbReference>
<protein>
    <submittedName>
        <fullName evidence="2">Acyl transferase domain-containing protein</fullName>
    </submittedName>
</protein>
<keyword evidence="3" id="KW-1185">Reference proteome</keyword>
<name>D7A7T1_ANCN5</name>
<dbReference type="Gene3D" id="3.40.366.10">
    <property type="entry name" value="Malonyl-Coenzyme A Acyl Carrier Protein, domain 2"/>
    <property type="match status" value="1"/>
</dbReference>
<evidence type="ECO:0000313" key="3">
    <source>
        <dbReference type="Proteomes" id="UP000006633"/>
    </source>
</evidence>
<dbReference type="KEGG" id="sno:Snov_1213"/>
<dbReference type="SUPFAM" id="SSF52151">
    <property type="entry name" value="FabD/lysophospholipase-like"/>
    <property type="match status" value="1"/>
</dbReference>
<dbReference type="InterPro" id="IPR016035">
    <property type="entry name" value="Acyl_Trfase/lysoPLipase"/>
</dbReference>
<dbReference type="GO" id="GO:0006633">
    <property type="term" value="P:fatty acid biosynthetic process"/>
    <property type="evidence" value="ECO:0007669"/>
    <property type="project" value="TreeGrafter"/>
</dbReference>
<dbReference type="GO" id="GO:0005829">
    <property type="term" value="C:cytosol"/>
    <property type="evidence" value="ECO:0007669"/>
    <property type="project" value="TreeGrafter"/>
</dbReference>
<organism evidence="2 3">
    <name type="scientific">Ancylobacter novellus (strain ATCC 8093 / DSM 506 / JCM 20403 / CCM 1077 / IAM 12100 / NBRC 12443 / NCIMB 10456)</name>
    <name type="common">Starkeya novella</name>
    <dbReference type="NCBI Taxonomy" id="639283"/>
    <lineage>
        <taxon>Bacteria</taxon>
        <taxon>Pseudomonadati</taxon>
        <taxon>Pseudomonadota</taxon>
        <taxon>Alphaproteobacteria</taxon>
        <taxon>Hyphomicrobiales</taxon>
        <taxon>Xanthobacteraceae</taxon>
        <taxon>Ancylobacter</taxon>
    </lineage>
</organism>
<dbReference type="eggNOG" id="COG0331">
    <property type="taxonomic scope" value="Bacteria"/>
</dbReference>
<dbReference type="STRING" id="639283.Snov_1213"/>
<dbReference type="SUPFAM" id="SSF55048">
    <property type="entry name" value="Probable ACP-binding domain of malonyl-CoA ACP transacylase"/>
    <property type="match status" value="1"/>
</dbReference>
<dbReference type="Gene3D" id="3.30.70.250">
    <property type="entry name" value="Malonyl-CoA ACP transacylase, ACP-binding"/>
    <property type="match status" value="1"/>
</dbReference>
<gene>
    <name evidence="2" type="ordered locus">Snov_1213</name>
</gene>
<dbReference type="GO" id="GO:0004314">
    <property type="term" value="F:[acyl-carrier-protein] S-malonyltransferase activity"/>
    <property type="evidence" value="ECO:0007669"/>
    <property type="project" value="TreeGrafter"/>
</dbReference>
<sequence>MSGTGVLCSGQGNQGSGMYDLVAAEPAAAPIFAAARRALGGRDARDVARQGGKFIHRNDVAQILCCTATLAAWAVLGPSLPRPLVIAGYSASEVPAWAIAGLIDVPTAFDLVMRRAAIMDAETREASGLAAIIGLRRASIDDLCRAHEIDVAIVNGATHFIVGGSVHRIDDALAEARQEGASHAVRLPIHVASHTPMLAAASGRFLDVLRERVRTDEEVPPGIRLIAGVDGVPVRRAGEGIGRLAAQVSTAIDWAACMDACRAARPSRILELGPGDALARMMSEQAPGIPSRSVADFKSASGVLAWLVAPVGPP</sequence>
<dbReference type="SMART" id="SM00827">
    <property type="entry name" value="PKS_AT"/>
    <property type="match status" value="1"/>
</dbReference>
<dbReference type="AlphaFoldDB" id="D7A7T1"/>
<accession>D7A7T1</accession>
<dbReference type="HOGENOM" id="CLU_030558_4_0_5"/>